<dbReference type="PATRIC" id="fig|999411.4.peg.3242"/>
<dbReference type="InterPro" id="IPR036388">
    <property type="entry name" value="WH-like_DNA-bd_sf"/>
</dbReference>
<proteinExistence type="predicted"/>
<evidence type="ECO:0000313" key="2">
    <source>
        <dbReference type="Proteomes" id="UP000013097"/>
    </source>
</evidence>
<name>N9XT60_9CLOT</name>
<dbReference type="InterPro" id="IPR036390">
    <property type="entry name" value="WH_DNA-bd_sf"/>
</dbReference>
<evidence type="ECO:0000313" key="1">
    <source>
        <dbReference type="EMBL" id="ENY98771.1"/>
    </source>
</evidence>
<organism evidence="1 2">
    <name type="scientific">Clostridium thermobutyricum</name>
    <dbReference type="NCBI Taxonomy" id="29372"/>
    <lineage>
        <taxon>Bacteria</taxon>
        <taxon>Bacillati</taxon>
        <taxon>Bacillota</taxon>
        <taxon>Clostridia</taxon>
        <taxon>Eubacteriales</taxon>
        <taxon>Clostridiaceae</taxon>
        <taxon>Clostridium</taxon>
    </lineage>
</organism>
<reference evidence="1 2" key="1">
    <citation type="submission" date="2013-01" db="EMBL/GenBank/DDBJ databases">
        <title>The Genome Sequence of Clostridium colicanis 209318.</title>
        <authorList>
            <consortium name="The Broad Institute Genome Sequencing Platform"/>
            <person name="Earl A."/>
            <person name="Ward D."/>
            <person name="Feldgarden M."/>
            <person name="Gevers D."/>
            <person name="Courvalin P."/>
            <person name="Lambert T."/>
            <person name="Walker B."/>
            <person name="Young S.K."/>
            <person name="Zeng Q."/>
            <person name="Gargeya S."/>
            <person name="Fitzgerald M."/>
            <person name="Haas B."/>
            <person name="Abouelleil A."/>
            <person name="Alvarado L."/>
            <person name="Arachchi H.M."/>
            <person name="Berlin A.M."/>
            <person name="Chapman S.B."/>
            <person name="Dewar J."/>
            <person name="Goldberg J."/>
            <person name="Griggs A."/>
            <person name="Gujja S."/>
            <person name="Hansen M."/>
            <person name="Howarth C."/>
            <person name="Imamovic A."/>
            <person name="Larimer J."/>
            <person name="McCowan C."/>
            <person name="Murphy C."/>
            <person name="Neiman D."/>
            <person name="Pearson M."/>
            <person name="Priest M."/>
            <person name="Roberts A."/>
            <person name="Saif S."/>
            <person name="Shea T."/>
            <person name="Sisk P."/>
            <person name="Sykes S."/>
            <person name="Wortman J."/>
            <person name="Nusbaum C."/>
            <person name="Birren B."/>
        </authorList>
    </citation>
    <scope>NUCLEOTIDE SEQUENCE [LARGE SCALE GENOMIC DNA]</scope>
    <source>
        <strain evidence="1 2">209318</strain>
    </source>
</reference>
<comment type="caution">
    <text evidence="1">The sequence shown here is derived from an EMBL/GenBank/DDBJ whole genome shotgun (WGS) entry which is preliminary data.</text>
</comment>
<dbReference type="AlphaFoldDB" id="N9XT60"/>
<dbReference type="RefSeq" id="WP_002599769.1">
    <property type="nucleotide sequence ID" value="NZ_CAUWHC010000016.1"/>
</dbReference>
<dbReference type="Gene3D" id="1.10.10.10">
    <property type="entry name" value="Winged helix-like DNA-binding domain superfamily/Winged helix DNA-binding domain"/>
    <property type="match status" value="1"/>
</dbReference>
<dbReference type="SUPFAM" id="SSF46785">
    <property type="entry name" value="Winged helix' DNA-binding domain"/>
    <property type="match status" value="1"/>
</dbReference>
<gene>
    <name evidence="1" type="ORF">HMPREF1092_03329</name>
</gene>
<protein>
    <submittedName>
        <fullName evidence="1">Uncharacterized protein</fullName>
    </submittedName>
</protein>
<keyword evidence="2" id="KW-1185">Reference proteome</keyword>
<sequence length="103" mass="12191">MFKEFIGSLIKNNIGSLIKSIIEVFKFFIDYFRRNKIIKYIINNKDSQCLHFDDIVQKTKLTPKIIYYQLKKLEENGAILDLSSDLDGCREFELIRILNIDII</sequence>
<dbReference type="Proteomes" id="UP000013097">
    <property type="component" value="Unassembled WGS sequence"/>
</dbReference>
<dbReference type="HOGENOM" id="CLU_2258837_0_0_9"/>
<dbReference type="EMBL" id="AGYT01000026">
    <property type="protein sequence ID" value="ENY98771.1"/>
    <property type="molecule type" value="Genomic_DNA"/>
</dbReference>
<accession>N9XT60</accession>